<evidence type="ECO:0000313" key="3">
    <source>
        <dbReference type="EMBL" id="KAK3273017.1"/>
    </source>
</evidence>
<keyword evidence="4" id="KW-1185">Reference proteome</keyword>
<dbReference type="Proteomes" id="UP001190700">
    <property type="component" value="Unassembled WGS sequence"/>
</dbReference>
<feature type="transmembrane region" description="Helical" evidence="1">
    <location>
        <begin position="118"/>
        <end position="138"/>
    </location>
</feature>
<keyword evidence="1" id="KW-0812">Transmembrane</keyword>
<feature type="signal peptide" evidence="2">
    <location>
        <begin position="1"/>
        <end position="21"/>
    </location>
</feature>
<evidence type="ECO:0000256" key="2">
    <source>
        <dbReference type="SAM" id="SignalP"/>
    </source>
</evidence>
<evidence type="ECO:0000256" key="1">
    <source>
        <dbReference type="SAM" id="Phobius"/>
    </source>
</evidence>
<proteinExistence type="predicted"/>
<reference evidence="3 4" key="1">
    <citation type="journal article" date="2015" name="Genome Biol. Evol.">
        <title>Comparative Genomics of a Bacterivorous Green Alga Reveals Evolutionary Causalities and Consequences of Phago-Mixotrophic Mode of Nutrition.</title>
        <authorList>
            <person name="Burns J.A."/>
            <person name="Paasch A."/>
            <person name="Narechania A."/>
            <person name="Kim E."/>
        </authorList>
    </citation>
    <scope>NUCLEOTIDE SEQUENCE [LARGE SCALE GENOMIC DNA]</scope>
    <source>
        <strain evidence="3 4">PLY_AMNH</strain>
    </source>
</reference>
<feature type="chain" id="PRO_5042062043" evidence="2">
    <location>
        <begin position="22"/>
        <end position="142"/>
    </location>
</feature>
<sequence length="142" mass="15714">MTVLSAVRAISVLLAATMVLGDDYKDGTYDLRQFSGDSKCYGDPVKEYTAQLNDCNPIEDTIPQAYEIITCDGDNFEYKRYSLSNCSTTPTFKVSEVVNFCVYATEDDWSITVTCKSAAASVFQAFFIAPAVVTLVFLRFSL</sequence>
<keyword evidence="2" id="KW-0732">Signal</keyword>
<dbReference type="AlphaFoldDB" id="A0AAE0L5W9"/>
<dbReference type="EMBL" id="LGRX02008676">
    <property type="protein sequence ID" value="KAK3273017.1"/>
    <property type="molecule type" value="Genomic_DNA"/>
</dbReference>
<accession>A0AAE0L5W9</accession>
<gene>
    <name evidence="3" type="ORF">CYMTET_18727</name>
</gene>
<comment type="caution">
    <text evidence="3">The sequence shown here is derived from an EMBL/GenBank/DDBJ whole genome shotgun (WGS) entry which is preliminary data.</text>
</comment>
<protein>
    <submittedName>
        <fullName evidence="3">Uncharacterized protein</fullName>
    </submittedName>
</protein>
<evidence type="ECO:0000313" key="4">
    <source>
        <dbReference type="Proteomes" id="UP001190700"/>
    </source>
</evidence>
<keyword evidence="1" id="KW-1133">Transmembrane helix</keyword>
<organism evidence="3 4">
    <name type="scientific">Cymbomonas tetramitiformis</name>
    <dbReference type="NCBI Taxonomy" id="36881"/>
    <lineage>
        <taxon>Eukaryota</taxon>
        <taxon>Viridiplantae</taxon>
        <taxon>Chlorophyta</taxon>
        <taxon>Pyramimonadophyceae</taxon>
        <taxon>Pyramimonadales</taxon>
        <taxon>Pyramimonadaceae</taxon>
        <taxon>Cymbomonas</taxon>
    </lineage>
</organism>
<name>A0AAE0L5W9_9CHLO</name>
<keyword evidence="1" id="KW-0472">Membrane</keyword>